<feature type="transmembrane region" description="Helical" evidence="1">
    <location>
        <begin position="248"/>
        <end position="266"/>
    </location>
</feature>
<feature type="transmembrane region" description="Helical" evidence="1">
    <location>
        <begin position="210"/>
        <end position="228"/>
    </location>
</feature>
<gene>
    <name evidence="2" type="ORF">K435DRAFT_837583</name>
</gene>
<dbReference type="Proteomes" id="UP000297245">
    <property type="component" value="Unassembled WGS sequence"/>
</dbReference>
<dbReference type="EMBL" id="ML179115">
    <property type="protein sequence ID" value="THU99682.1"/>
    <property type="molecule type" value="Genomic_DNA"/>
</dbReference>
<reference evidence="2 3" key="1">
    <citation type="journal article" date="2019" name="Nat. Ecol. Evol.">
        <title>Megaphylogeny resolves global patterns of mushroom evolution.</title>
        <authorList>
            <person name="Varga T."/>
            <person name="Krizsan K."/>
            <person name="Foldi C."/>
            <person name="Dima B."/>
            <person name="Sanchez-Garcia M."/>
            <person name="Sanchez-Ramirez S."/>
            <person name="Szollosi G.J."/>
            <person name="Szarkandi J.G."/>
            <person name="Papp V."/>
            <person name="Albert L."/>
            <person name="Andreopoulos W."/>
            <person name="Angelini C."/>
            <person name="Antonin V."/>
            <person name="Barry K.W."/>
            <person name="Bougher N.L."/>
            <person name="Buchanan P."/>
            <person name="Buyck B."/>
            <person name="Bense V."/>
            <person name="Catcheside P."/>
            <person name="Chovatia M."/>
            <person name="Cooper J."/>
            <person name="Damon W."/>
            <person name="Desjardin D."/>
            <person name="Finy P."/>
            <person name="Geml J."/>
            <person name="Haridas S."/>
            <person name="Hughes K."/>
            <person name="Justo A."/>
            <person name="Karasinski D."/>
            <person name="Kautmanova I."/>
            <person name="Kiss B."/>
            <person name="Kocsube S."/>
            <person name="Kotiranta H."/>
            <person name="LaButti K.M."/>
            <person name="Lechner B.E."/>
            <person name="Liimatainen K."/>
            <person name="Lipzen A."/>
            <person name="Lukacs Z."/>
            <person name="Mihaltcheva S."/>
            <person name="Morgado L.N."/>
            <person name="Niskanen T."/>
            <person name="Noordeloos M.E."/>
            <person name="Ohm R.A."/>
            <person name="Ortiz-Santana B."/>
            <person name="Ovrebo C."/>
            <person name="Racz N."/>
            <person name="Riley R."/>
            <person name="Savchenko A."/>
            <person name="Shiryaev A."/>
            <person name="Soop K."/>
            <person name="Spirin V."/>
            <person name="Szebenyi C."/>
            <person name="Tomsovsky M."/>
            <person name="Tulloss R.E."/>
            <person name="Uehling J."/>
            <person name="Grigoriev I.V."/>
            <person name="Vagvolgyi C."/>
            <person name="Papp T."/>
            <person name="Martin F.M."/>
            <person name="Miettinen O."/>
            <person name="Hibbett D.S."/>
            <person name="Nagy L.G."/>
        </authorList>
    </citation>
    <scope>NUCLEOTIDE SEQUENCE [LARGE SCALE GENOMIC DNA]</scope>
    <source>
        <strain evidence="2 3">CBS 962.96</strain>
    </source>
</reference>
<proteinExistence type="predicted"/>
<name>A0A4S8MB32_DENBC</name>
<feature type="transmembrane region" description="Helical" evidence="1">
    <location>
        <begin position="127"/>
        <end position="146"/>
    </location>
</feature>
<evidence type="ECO:0000313" key="2">
    <source>
        <dbReference type="EMBL" id="THU99682.1"/>
    </source>
</evidence>
<feature type="transmembrane region" description="Helical" evidence="1">
    <location>
        <begin position="94"/>
        <end position="115"/>
    </location>
</feature>
<sequence length="388" mass="42566">MADPVVLDAAMVAAIRKNSVVELVEGVVYVLTAYEGMEALLAGFVCILLWCLLLATTLIMLVDSTIAVVGDIRYVAVQYQAMVDTTLDPMPTMVLWNTLIAVFCRISYFLGDVIVIWRAWVLYQRNLVVKAILGASVALSLACAIYDSVAAATMNLFQPVFGSTRFLLPSAVIFINALSTSLIGYRAWGHRKLIKTLLDGTSKRSQAMECLILLIESGALYCIFWILVVLSMTVENFDNTAGSYLNDILPHMEAIYPTTIILLTALKKTHCDTTLQGRQTQGSSSIRFAPSPPSQLSQSVQFSVGAGAMHSRSFGGEEVESIPESDQVVIVKACSRTLYKARICSPHLNRVGHELQKLAGTRKYTHEKLTLSYKANQKKDLSLLNPTA</sequence>
<evidence type="ECO:0000256" key="1">
    <source>
        <dbReference type="SAM" id="Phobius"/>
    </source>
</evidence>
<evidence type="ECO:0000313" key="3">
    <source>
        <dbReference type="Proteomes" id="UP000297245"/>
    </source>
</evidence>
<keyword evidence="1" id="KW-0812">Transmembrane</keyword>
<dbReference type="AlphaFoldDB" id="A0A4S8MB32"/>
<feature type="transmembrane region" description="Helical" evidence="1">
    <location>
        <begin position="39"/>
        <end position="62"/>
    </location>
</feature>
<keyword evidence="3" id="KW-1185">Reference proteome</keyword>
<dbReference type="OrthoDB" id="3174319at2759"/>
<feature type="transmembrane region" description="Helical" evidence="1">
    <location>
        <begin position="166"/>
        <end position="189"/>
    </location>
</feature>
<keyword evidence="1" id="KW-1133">Transmembrane helix</keyword>
<organism evidence="2 3">
    <name type="scientific">Dendrothele bispora (strain CBS 962.96)</name>
    <dbReference type="NCBI Taxonomy" id="1314807"/>
    <lineage>
        <taxon>Eukaryota</taxon>
        <taxon>Fungi</taxon>
        <taxon>Dikarya</taxon>
        <taxon>Basidiomycota</taxon>
        <taxon>Agaricomycotina</taxon>
        <taxon>Agaricomycetes</taxon>
        <taxon>Agaricomycetidae</taxon>
        <taxon>Agaricales</taxon>
        <taxon>Agaricales incertae sedis</taxon>
        <taxon>Dendrothele</taxon>
    </lineage>
</organism>
<keyword evidence="1" id="KW-0472">Membrane</keyword>
<accession>A0A4S8MB32</accession>
<protein>
    <submittedName>
        <fullName evidence="2">Uncharacterized protein</fullName>
    </submittedName>
</protein>